<organism evidence="8 9">
    <name type="scientific">Sphaerobacter thermophilus (strain ATCC 49802 / DSM 20745 / KCCM 41009 / NCIMB 13125 / S 6022)</name>
    <dbReference type="NCBI Taxonomy" id="479434"/>
    <lineage>
        <taxon>Bacteria</taxon>
        <taxon>Pseudomonadati</taxon>
        <taxon>Thermomicrobiota</taxon>
        <taxon>Thermomicrobia</taxon>
        <taxon>Sphaerobacterales</taxon>
        <taxon>Sphaerobacterineae</taxon>
        <taxon>Sphaerobacteraceae</taxon>
        <taxon>Sphaerobacter</taxon>
    </lineage>
</organism>
<dbReference type="InterPro" id="IPR050072">
    <property type="entry name" value="Peptidase_M20A"/>
</dbReference>
<dbReference type="PANTHER" id="PTHR43808:SF28">
    <property type="entry name" value="[LYSW]-LYSINE_[LYSW]-ORNITHINE HYDROLASE"/>
    <property type="match status" value="1"/>
</dbReference>
<keyword evidence="2" id="KW-0028">Amino-acid biosynthesis</keyword>
<dbReference type="RefSeq" id="WP_012870701.1">
    <property type="nucleotide sequence ID" value="NC_013523.1"/>
</dbReference>
<keyword evidence="4" id="KW-0378">Hydrolase</keyword>
<dbReference type="InterPro" id="IPR001261">
    <property type="entry name" value="ArgE/DapE_CS"/>
</dbReference>
<dbReference type="GO" id="GO:0008270">
    <property type="term" value="F:zinc ion binding"/>
    <property type="evidence" value="ECO:0007669"/>
    <property type="project" value="InterPro"/>
</dbReference>
<dbReference type="GO" id="GO:0019878">
    <property type="term" value="P:lysine biosynthetic process via aminoadipic acid"/>
    <property type="evidence" value="ECO:0007669"/>
    <property type="project" value="UniProtKB-UniPathway"/>
</dbReference>
<evidence type="ECO:0000313" key="9">
    <source>
        <dbReference type="Proteomes" id="UP000002027"/>
    </source>
</evidence>
<dbReference type="SMR" id="D1C6B5"/>
<dbReference type="UniPathway" id="UPA00033">
    <property type="reaction ID" value="UER00039"/>
</dbReference>
<dbReference type="PDBsum" id="4Q7A"/>
<dbReference type="Gene3D" id="3.40.630.10">
    <property type="entry name" value="Zn peptidases"/>
    <property type="match status" value="2"/>
</dbReference>
<dbReference type="AlphaFoldDB" id="D1C6B5"/>
<evidence type="ECO:0000256" key="4">
    <source>
        <dbReference type="ARBA" id="ARBA00022801"/>
    </source>
</evidence>
<accession>D1C6B5</accession>
<dbReference type="SUPFAM" id="SSF53187">
    <property type="entry name" value="Zn-dependent exopeptidases"/>
    <property type="match status" value="1"/>
</dbReference>
<dbReference type="PANTHER" id="PTHR43808">
    <property type="entry name" value="ACETYLORNITHINE DEACETYLASE"/>
    <property type="match status" value="1"/>
</dbReference>
<dbReference type="InParanoid" id="D1C6B5"/>
<reference evidence="8 9" key="2">
    <citation type="journal article" date="2010" name="Stand. Genomic Sci.">
        <title>Complete genome sequence of Desulfohalobium retbaense type strain (HR(100)).</title>
        <authorList>
            <person name="Spring S."/>
            <person name="Nolan M."/>
            <person name="Lapidus A."/>
            <person name="Glavina Del Rio T."/>
            <person name="Copeland A."/>
            <person name="Tice H."/>
            <person name="Cheng J.F."/>
            <person name="Lucas S."/>
            <person name="Land M."/>
            <person name="Chen F."/>
            <person name="Bruce D."/>
            <person name="Goodwin L."/>
            <person name="Pitluck S."/>
            <person name="Ivanova N."/>
            <person name="Mavromatis K."/>
            <person name="Mikhailova N."/>
            <person name="Pati A."/>
            <person name="Chen A."/>
            <person name="Palaniappan K."/>
            <person name="Hauser L."/>
            <person name="Chang Y.J."/>
            <person name="Jeffries C.D."/>
            <person name="Munk C."/>
            <person name="Kiss H."/>
            <person name="Chain P."/>
            <person name="Han C."/>
            <person name="Brettin T."/>
            <person name="Detter J.C."/>
            <person name="Schuler E."/>
            <person name="Goker M."/>
            <person name="Rohde M."/>
            <person name="Bristow J."/>
            <person name="Eisen J.A."/>
            <person name="Markowitz V."/>
            <person name="Hugenholtz P."/>
            <person name="Kyrpides N.C."/>
            <person name="Klenk H.P."/>
        </authorList>
    </citation>
    <scope>NUCLEOTIDE SEQUENCE [LARGE SCALE GENOMIC DNA]</scope>
    <source>
        <strain evidence="9">ATCC 49802 / DSM 20745 / S 6022</strain>
    </source>
</reference>
<dbReference type="GO" id="GO:0050897">
    <property type="term" value="F:cobalt ion binding"/>
    <property type="evidence" value="ECO:0007669"/>
    <property type="project" value="InterPro"/>
</dbReference>
<protein>
    <submittedName>
        <fullName evidence="8">N-acetyl-ornithine/N-acetyl-lysine deacetylase</fullName>
    </submittedName>
</protein>
<evidence type="ECO:0000256" key="5">
    <source>
        <dbReference type="ARBA" id="ARBA00022833"/>
    </source>
</evidence>
<evidence type="ECO:0000313" key="8">
    <source>
        <dbReference type="EMBL" id="ACZ37653.1"/>
    </source>
</evidence>
<name>D1C6B5_SPHTD</name>
<dbReference type="NCBIfam" id="NF003367">
    <property type="entry name" value="PRK04443.1"/>
    <property type="match status" value="1"/>
</dbReference>
<dbReference type="PROSITE" id="PS00758">
    <property type="entry name" value="ARGE_DAPE_CPG2_1"/>
    <property type="match status" value="1"/>
</dbReference>
<dbReference type="CDD" id="cd05653">
    <property type="entry name" value="M20_ArgE_LysK"/>
    <property type="match status" value="1"/>
</dbReference>
<reference evidence="9" key="1">
    <citation type="submission" date="2009-11" db="EMBL/GenBank/DDBJ databases">
        <title>The complete chromosome 1 of Sphaerobacter thermophilus DSM 20745.</title>
        <authorList>
            <person name="Lucas S."/>
            <person name="Copeland A."/>
            <person name="Lapidus A."/>
            <person name="Glavina del Rio T."/>
            <person name="Dalin E."/>
            <person name="Tice H."/>
            <person name="Bruce D."/>
            <person name="Goodwin L."/>
            <person name="Pitluck S."/>
            <person name="Kyrpides N."/>
            <person name="Mavromatis K."/>
            <person name="Ivanova N."/>
            <person name="Mikhailova N."/>
            <person name="LaButti K.M."/>
            <person name="Clum A."/>
            <person name="Sun H.I."/>
            <person name="Brettin T."/>
            <person name="Detter J.C."/>
            <person name="Han C."/>
            <person name="Larimer F."/>
            <person name="Land M."/>
            <person name="Hauser L."/>
            <person name="Markowitz V."/>
            <person name="Cheng J.F."/>
            <person name="Hugenholtz P."/>
            <person name="Woyke T."/>
            <person name="Wu D."/>
            <person name="Steenblock K."/>
            <person name="Schneider S."/>
            <person name="Pukall R."/>
            <person name="Goeker M."/>
            <person name="Klenk H.P."/>
            <person name="Eisen J.A."/>
        </authorList>
    </citation>
    <scope>NUCLEOTIDE SEQUENCE [LARGE SCALE GENOMIC DNA]</scope>
    <source>
        <strain evidence="9">ATCC 49802 / DSM 20745 / S 6022</strain>
    </source>
</reference>
<sequence>MLESISPMSMTTADLLRGLVSIPSPSGAEAPAVEWLCQQMAALGYQAEPDGAGNAVGTRGEGPREIMLLGHIDTVPGEVPVQVVDGVLYGRGAVDAKGPLATFVVAGARAKLPPGVRLTVVGAVEEEVMSSRGARHLIATREAPDAVVIGEPSGWDGVVLGYRGSVALEYRVTVPMSHSAGPEATAAELAADFWYRLRTWCAEWSVGIDHAFHRVEPKLNALNSSSDGLYGEAVARIGLRLPPALSPEEAIAVATSLASEGEVTATVNAPAFQTDKRQPIVAAFLAAVRAHGGTPRLKLKTGTSDMNLVGPAWGCPIVAYGPGDSRLDHTPEEHVPLADLERATAILTTAIERVAAQIHSGRWGGER</sequence>
<dbReference type="Proteomes" id="UP000002027">
    <property type="component" value="Chromosome 1"/>
</dbReference>
<reference evidence="10" key="3">
    <citation type="submission" date="2014-04" db="PDB data bank">
        <title>Crystal Structure of N-acetyl-ornithine/N-acetyl-lysine Deacetylase from Sphaerobacter thermophilus.</title>
        <authorList>
            <consortium name="Midwest Center for Structural Genomics (MCSG)"/>
            <person name="Kim Y."/>
            <person name="Tesar C."/>
            <person name="Clancy S."/>
            <person name="Joachimiak A."/>
        </authorList>
    </citation>
    <scope>X-RAY CRYSTALLOGRAPHY (2.05 ANGSTROMS)</scope>
</reference>
<keyword evidence="1" id="KW-0963">Cytoplasm</keyword>
<evidence type="ECO:0000256" key="1">
    <source>
        <dbReference type="ARBA" id="ARBA00022490"/>
    </source>
</evidence>
<dbReference type="EvolutionaryTrace" id="D1C6B5"/>
<dbReference type="KEGG" id="sti:Sthe_0214"/>
<keyword evidence="10" id="KW-0002">3D-structure</keyword>
<keyword evidence="3" id="KW-0479">Metal-binding</keyword>
<proteinExistence type="evidence at protein level"/>
<dbReference type="InterPro" id="IPR002933">
    <property type="entry name" value="Peptidase_M20"/>
</dbReference>
<evidence type="ECO:0000256" key="3">
    <source>
        <dbReference type="ARBA" id="ARBA00022723"/>
    </source>
</evidence>
<keyword evidence="5" id="KW-0862">Zinc</keyword>
<dbReference type="InterPro" id="IPR010175">
    <property type="entry name" value="LysK"/>
</dbReference>
<dbReference type="Pfam" id="PF01546">
    <property type="entry name" value="Peptidase_M20"/>
    <property type="match status" value="1"/>
</dbReference>
<dbReference type="PDB" id="4Q7A">
    <property type="method" value="X-ray"/>
    <property type="resolution" value="2.05 A"/>
    <property type="chains" value="A/B/C/D=1-367"/>
</dbReference>
<dbReference type="STRING" id="479434.Sthe_0214"/>
<evidence type="ECO:0000256" key="6">
    <source>
        <dbReference type="ARBA" id="ARBA00023154"/>
    </source>
</evidence>
<evidence type="ECO:0007829" key="10">
    <source>
        <dbReference type="PDB" id="4Q7A"/>
    </source>
</evidence>
<evidence type="ECO:0000256" key="2">
    <source>
        <dbReference type="ARBA" id="ARBA00022605"/>
    </source>
</evidence>
<dbReference type="eggNOG" id="COG0624">
    <property type="taxonomic scope" value="Bacteria"/>
</dbReference>
<keyword evidence="6" id="KW-0457">Lysine biosynthesis</keyword>
<dbReference type="HAMAP" id="MF_01120">
    <property type="entry name" value="LysK"/>
    <property type="match status" value="1"/>
</dbReference>
<keyword evidence="7" id="KW-0170">Cobalt</keyword>
<keyword evidence="9" id="KW-1185">Reference proteome</keyword>
<evidence type="ECO:0000256" key="7">
    <source>
        <dbReference type="ARBA" id="ARBA00023285"/>
    </source>
</evidence>
<dbReference type="HOGENOM" id="CLU_021802_2_0_0"/>
<dbReference type="NCBIfam" id="TIGR01902">
    <property type="entry name" value="dapE-lys-deAc"/>
    <property type="match status" value="1"/>
</dbReference>
<gene>
    <name evidence="8" type="ordered locus">Sthe_0214</name>
</gene>
<dbReference type="EMBL" id="CP001823">
    <property type="protein sequence ID" value="ACZ37653.1"/>
    <property type="molecule type" value="Genomic_DNA"/>
</dbReference>
<dbReference type="GO" id="GO:0016811">
    <property type="term" value="F:hydrolase activity, acting on carbon-nitrogen (but not peptide) bonds, in linear amides"/>
    <property type="evidence" value="ECO:0007669"/>
    <property type="project" value="InterPro"/>
</dbReference>